<evidence type="ECO:0000259" key="4">
    <source>
        <dbReference type="PROSITE" id="PS51379"/>
    </source>
</evidence>
<keyword evidence="2" id="KW-0408">Iron</keyword>
<dbReference type="Pfam" id="PF01656">
    <property type="entry name" value="CbiA"/>
    <property type="match status" value="1"/>
</dbReference>
<accession>A0A7C4RT19</accession>
<keyword evidence="1" id="KW-0479">Metal-binding</keyword>
<dbReference type="SUPFAM" id="SSF52540">
    <property type="entry name" value="P-loop containing nucleoside triphosphate hydrolases"/>
    <property type="match status" value="1"/>
</dbReference>
<organism evidence="5">
    <name type="scientific">Desulfatirhabdium butyrativorans</name>
    <dbReference type="NCBI Taxonomy" id="340467"/>
    <lineage>
        <taxon>Bacteria</taxon>
        <taxon>Pseudomonadati</taxon>
        <taxon>Thermodesulfobacteriota</taxon>
        <taxon>Desulfobacteria</taxon>
        <taxon>Desulfobacterales</taxon>
        <taxon>Desulfatirhabdiaceae</taxon>
        <taxon>Desulfatirhabdium</taxon>
    </lineage>
</organism>
<dbReference type="PANTHER" id="PTHR43534:SF1">
    <property type="entry name" value="4FE-4S CLUSTER CONTAINING PARA FAMILY ATPASE PROTEIN"/>
    <property type="match status" value="1"/>
</dbReference>
<evidence type="ECO:0000313" key="5">
    <source>
        <dbReference type="EMBL" id="HGU33424.1"/>
    </source>
</evidence>
<dbReference type="PROSITE" id="PS51379">
    <property type="entry name" value="4FE4S_FER_2"/>
    <property type="match status" value="2"/>
</dbReference>
<gene>
    <name evidence="5" type="ORF">ENS29_11275</name>
</gene>
<evidence type="ECO:0000256" key="3">
    <source>
        <dbReference type="ARBA" id="ARBA00023014"/>
    </source>
</evidence>
<evidence type="ECO:0000256" key="2">
    <source>
        <dbReference type="ARBA" id="ARBA00023004"/>
    </source>
</evidence>
<dbReference type="GO" id="GO:0051536">
    <property type="term" value="F:iron-sulfur cluster binding"/>
    <property type="evidence" value="ECO:0007669"/>
    <property type="project" value="UniProtKB-KW"/>
</dbReference>
<dbReference type="AlphaFoldDB" id="A0A7C4RT19"/>
<dbReference type="Pfam" id="PF00037">
    <property type="entry name" value="Fer4"/>
    <property type="match status" value="1"/>
</dbReference>
<dbReference type="Gene3D" id="3.30.70.20">
    <property type="match status" value="1"/>
</dbReference>
<dbReference type="GO" id="GO:0046872">
    <property type="term" value="F:metal ion binding"/>
    <property type="evidence" value="ECO:0007669"/>
    <property type="project" value="UniProtKB-KW"/>
</dbReference>
<keyword evidence="3" id="KW-0411">Iron-sulfur</keyword>
<reference evidence="5" key="1">
    <citation type="journal article" date="2020" name="mSystems">
        <title>Genome- and Community-Level Interaction Insights into Carbon Utilization and Element Cycling Functions of Hydrothermarchaeota in Hydrothermal Sediment.</title>
        <authorList>
            <person name="Zhou Z."/>
            <person name="Liu Y."/>
            <person name="Xu W."/>
            <person name="Pan J."/>
            <person name="Luo Z.H."/>
            <person name="Li M."/>
        </authorList>
    </citation>
    <scope>NUCLEOTIDE SEQUENCE [LARGE SCALE GENOMIC DNA]</scope>
    <source>
        <strain evidence="5">SpSt-477</strain>
    </source>
</reference>
<feature type="domain" description="4Fe-4S ferredoxin-type" evidence="4">
    <location>
        <begin position="59"/>
        <end position="87"/>
    </location>
</feature>
<dbReference type="CDD" id="cd03110">
    <property type="entry name" value="SIMIBI_bact_arch"/>
    <property type="match status" value="1"/>
</dbReference>
<evidence type="ECO:0000256" key="1">
    <source>
        <dbReference type="ARBA" id="ARBA00022723"/>
    </source>
</evidence>
<sequence length="301" mass="32624">MREIIVISGKGGTGKTSLTAAFAHMASPVLICDLDVDAPDLHLLLQPENTETHVFMGGHSALIDPKTCTGCGTCREMCRFDAVSEDNGTYCIEPLRCEGCGVCVAFCPAEAIAFPEKECGRWFSSETRFGPMMHAQLYAAEENSGKLVALLRTKARQKAEAIGMELILSDGPPGIGCPVISSLSGVSYAVLVTEPTPSGRHDLERVASLARHFQVPAGVIINKSDLNENECSVIEDFCRQQGLDIIGRLPFDPVITHAMVHGKAVTEWDSGMFSARIRELWNRICGLAACRKDMNHTTINN</sequence>
<dbReference type="Gene3D" id="3.40.50.300">
    <property type="entry name" value="P-loop containing nucleotide triphosphate hydrolases"/>
    <property type="match status" value="1"/>
</dbReference>
<feature type="domain" description="4Fe-4S ferredoxin-type" evidence="4">
    <location>
        <begin position="88"/>
        <end position="117"/>
    </location>
</feature>
<comment type="caution">
    <text evidence="5">The sequence shown here is derived from an EMBL/GenBank/DDBJ whole genome shotgun (WGS) entry which is preliminary data.</text>
</comment>
<dbReference type="InterPro" id="IPR027417">
    <property type="entry name" value="P-loop_NTPase"/>
</dbReference>
<protein>
    <submittedName>
        <fullName evidence="5">(4Fe-4S)-binding protein</fullName>
    </submittedName>
</protein>
<dbReference type="InterPro" id="IPR017896">
    <property type="entry name" value="4Fe4S_Fe-S-bd"/>
</dbReference>
<dbReference type="InterPro" id="IPR017900">
    <property type="entry name" value="4Fe4S_Fe_S_CS"/>
</dbReference>
<dbReference type="EMBL" id="DSUH01000258">
    <property type="protein sequence ID" value="HGU33424.1"/>
    <property type="molecule type" value="Genomic_DNA"/>
</dbReference>
<name>A0A7C4RT19_9BACT</name>
<proteinExistence type="predicted"/>
<dbReference type="PROSITE" id="PS00198">
    <property type="entry name" value="4FE4S_FER_1"/>
    <property type="match status" value="1"/>
</dbReference>
<dbReference type="PANTHER" id="PTHR43534">
    <property type="entry name" value="MIND SUPERFAMILY P-LOOP ATPASE CONTAINING AN INSERTED FERREDOXIN DOMAIN"/>
    <property type="match status" value="1"/>
</dbReference>
<dbReference type="InterPro" id="IPR002586">
    <property type="entry name" value="CobQ/CobB/MinD/ParA_Nub-bd_dom"/>
</dbReference>